<evidence type="ECO:0000256" key="3">
    <source>
        <dbReference type="ARBA" id="ARBA00022452"/>
    </source>
</evidence>
<dbReference type="Gene3D" id="2.60.40.1120">
    <property type="entry name" value="Carboxypeptidase-like, regulatory domain"/>
    <property type="match status" value="1"/>
</dbReference>
<organism evidence="9 10">
    <name type="scientific">Capnocytophaga granulosa</name>
    <dbReference type="NCBI Taxonomy" id="45242"/>
    <lineage>
        <taxon>Bacteria</taxon>
        <taxon>Pseudomonadati</taxon>
        <taxon>Bacteroidota</taxon>
        <taxon>Flavobacteriia</taxon>
        <taxon>Flavobacteriales</taxon>
        <taxon>Flavobacteriaceae</taxon>
        <taxon>Capnocytophaga</taxon>
    </lineage>
</organism>
<proteinExistence type="inferred from homology"/>
<dbReference type="InterPro" id="IPR023997">
    <property type="entry name" value="TonB-dep_OMP_SusC/RagA_CS"/>
</dbReference>
<dbReference type="NCBIfam" id="TIGR04057">
    <property type="entry name" value="SusC_RagA_signa"/>
    <property type="match status" value="1"/>
</dbReference>
<evidence type="ECO:0000256" key="6">
    <source>
        <dbReference type="ARBA" id="ARBA00023237"/>
    </source>
</evidence>
<dbReference type="InterPro" id="IPR008969">
    <property type="entry name" value="CarboxyPept-like_regulatory"/>
</dbReference>
<dbReference type="InterPro" id="IPR036942">
    <property type="entry name" value="Beta-barrel_TonB_sf"/>
</dbReference>
<keyword evidence="10" id="KW-1185">Reference proteome</keyword>
<reference evidence="9 10" key="1">
    <citation type="submission" date="2016-10" db="EMBL/GenBank/DDBJ databases">
        <authorList>
            <person name="Varghese N."/>
            <person name="Submissions S."/>
        </authorList>
    </citation>
    <scope>NUCLEOTIDE SEQUENCE [LARGE SCALE GENOMIC DNA]</scope>
    <source>
        <strain evidence="9 10">DSM 11449</strain>
    </source>
</reference>
<dbReference type="Pfam" id="PF13715">
    <property type="entry name" value="CarbopepD_reg_2"/>
    <property type="match status" value="1"/>
</dbReference>
<name>A0A1H2TKC8_9FLAO</name>
<keyword evidence="2 7" id="KW-0813">Transport</keyword>
<gene>
    <name evidence="9" type="ORF">SAMN05444420_102210</name>
</gene>
<dbReference type="InterPro" id="IPR039426">
    <property type="entry name" value="TonB-dep_rcpt-like"/>
</dbReference>
<evidence type="ECO:0000256" key="4">
    <source>
        <dbReference type="ARBA" id="ARBA00022692"/>
    </source>
</evidence>
<comment type="caution">
    <text evidence="9">The sequence shown here is derived from an EMBL/GenBank/DDBJ whole genome shotgun (WGS) entry which is preliminary data.</text>
</comment>
<dbReference type="EMBL" id="FNND01000002">
    <property type="protein sequence ID" value="SDW43734.1"/>
    <property type="molecule type" value="Genomic_DNA"/>
</dbReference>
<dbReference type="NCBIfam" id="TIGR04056">
    <property type="entry name" value="OMP_RagA_SusC"/>
    <property type="match status" value="1"/>
</dbReference>
<dbReference type="Pfam" id="PF07715">
    <property type="entry name" value="Plug"/>
    <property type="match status" value="1"/>
</dbReference>
<dbReference type="Gene3D" id="2.40.170.20">
    <property type="entry name" value="TonB-dependent receptor, beta-barrel domain"/>
    <property type="match status" value="1"/>
</dbReference>
<keyword evidence="5 7" id="KW-0472">Membrane</keyword>
<evidence type="ECO:0000256" key="1">
    <source>
        <dbReference type="ARBA" id="ARBA00004571"/>
    </source>
</evidence>
<feature type="domain" description="TonB-dependent receptor plug" evidence="8">
    <location>
        <begin position="136"/>
        <end position="241"/>
    </location>
</feature>
<dbReference type="InterPro" id="IPR023996">
    <property type="entry name" value="TonB-dep_OMP_SusC/RagA"/>
</dbReference>
<dbReference type="InterPro" id="IPR037066">
    <property type="entry name" value="Plug_dom_sf"/>
</dbReference>
<dbReference type="Gene3D" id="2.170.130.10">
    <property type="entry name" value="TonB-dependent receptor, plug domain"/>
    <property type="match status" value="1"/>
</dbReference>
<dbReference type="PROSITE" id="PS52016">
    <property type="entry name" value="TONB_DEPENDENT_REC_3"/>
    <property type="match status" value="1"/>
</dbReference>
<comment type="similarity">
    <text evidence="7">Belongs to the TonB-dependent receptor family.</text>
</comment>
<evidence type="ECO:0000259" key="8">
    <source>
        <dbReference type="Pfam" id="PF07715"/>
    </source>
</evidence>
<protein>
    <submittedName>
        <fullName evidence="9">TonB-linked outer membrane protein, SusC/RagA family</fullName>
    </submittedName>
</protein>
<dbReference type="SUPFAM" id="SSF49464">
    <property type="entry name" value="Carboxypeptidase regulatory domain-like"/>
    <property type="match status" value="1"/>
</dbReference>
<keyword evidence="4 7" id="KW-0812">Transmembrane</keyword>
<comment type="subcellular location">
    <subcellularLocation>
        <location evidence="1 7">Cell outer membrane</location>
        <topology evidence="1 7">Multi-pass membrane protein</topology>
    </subcellularLocation>
</comment>
<evidence type="ECO:0000256" key="5">
    <source>
        <dbReference type="ARBA" id="ARBA00023136"/>
    </source>
</evidence>
<dbReference type="AlphaFoldDB" id="A0A1H2TKC8"/>
<dbReference type="SUPFAM" id="SSF56935">
    <property type="entry name" value="Porins"/>
    <property type="match status" value="1"/>
</dbReference>
<dbReference type="Proteomes" id="UP000182771">
    <property type="component" value="Unassembled WGS sequence"/>
</dbReference>
<dbReference type="GO" id="GO:0009279">
    <property type="term" value="C:cell outer membrane"/>
    <property type="evidence" value="ECO:0007669"/>
    <property type="project" value="UniProtKB-SubCell"/>
</dbReference>
<evidence type="ECO:0000313" key="10">
    <source>
        <dbReference type="Proteomes" id="UP000182771"/>
    </source>
</evidence>
<sequence length="1099" mass="123117">MQVIFFLLLLPLYFLKQYLMRLNRLLYALLLVITMQSFSLAQEREVSGSVKDASGEPLFGAAVMVEGGGKSTGTDIDGKFTIKVAPGKNLEISFLGMKTKVVKVGSSKRIDVVLEIESQDLDEFEMVGYATVKKDQYVGSASSVDKESLKRKSVSDVSQALAGEAAGVRVINTSGQPGSSATVRVRGFGSVNGNRSPLYVLDGVPFDGNLSSINPDDIESMTVLKDATSTSVYGSRGANGVVLITTKKGRANQSNIQVESKIGFNSRLLPRYQVISSPEEYAEIGWSAMRQRGVLEQQRNPSGFNATYSSVEDYANKNLFGRLGFATKYNMWNGDATELIDPSTGKMRPGVTRKYSPENWADYAYQASVRTEYNLNISGGNDKTTYYTSLGYLDDVGYAINTNFKRYSGRVNVSHQAKPWLKGEFNLGYAHSKSRENGQTEDVDNLFWVTDNMPPIYPLFLRDAQGNKVPDKYFPGNYQYDFGNGRGFSGTTNAIAQGMLDRKDRTRNELNANVFFKVDFLKELSFETRLGGQYYNKSIDNVINPYYGAEQGEKGRITKHKQELLNYTFLQLLRYNQSFGNHNVQAFVAHESTTYDKTFMYGNKSGLVDPKSNELNSAIKLAGLNSYTNSYRLESYFGQVMYDYDSRYLLSASLRRDGSSRFLNEKWGNFASAGIGWVVSREKFLENKKYLPYLKLKASYGTVGDQNIGYYSGYDVYDIDNFMNLPAATFYRIGYPDLTWEKSKIFQVGTEFTLLESRAIDVQLDYYHKTTDNLIFASTLAPSSGNNVYTVNDGLLTNSGLEFSVTGHVVNQEDFKLDLSLNGEVLSNKLTRMPIDNTTQKPKVLDNIGGYARAKDHSIYDFYMREYRGVNPNTGAAQYTMYYQDRNNNQRYDNGEEITSLYEFEAANPGAAVQQTLTETYTKATQMFVGKSAIPDVRGAITLKAAYKGFSFTTQWLYGLGGYSYDNIYANMMTNRKIGGNMWHADVRNRWQRPGDQTDVPRLSSGFNANEQNVNSTSTRFLTKSDYLALNNITLGYDLPKEVCESVGFTSLTFTLSGDNLWILTHRKGFNPTASEVGSSNRYQYAPLSTFTLGVRANF</sequence>
<evidence type="ECO:0000256" key="7">
    <source>
        <dbReference type="PROSITE-ProRule" id="PRU01360"/>
    </source>
</evidence>
<accession>A0A1H2TKC8</accession>
<dbReference type="InterPro" id="IPR012910">
    <property type="entry name" value="Plug_dom"/>
</dbReference>
<keyword evidence="6 7" id="KW-0998">Cell outer membrane</keyword>
<keyword evidence="3 7" id="KW-1134">Transmembrane beta strand</keyword>
<evidence type="ECO:0000313" key="9">
    <source>
        <dbReference type="EMBL" id="SDW43734.1"/>
    </source>
</evidence>
<evidence type="ECO:0000256" key="2">
    <source>
        <dbReference type="ARBA" id="ARBA00022448"/>
    </source>
</evidence>